<keyword evidence="3" id="KW-1185">Reference proteome</keyword>
<evidence type="ECO:0000256" key="1">
    <source>
        <dbReference type="SAM" id="MobiDB-lite"/>
    </source>
</evidence>
<dbReference type="Proteomes" id="UP001243330">
    <property type="component" value="Unassembled WGS sequence"/>
</dbReference>
<reference evidence="2" key="1">
    <citation type="submission" date="2023-01" db="EMBL/GenBank/DDBJ databases">
        <title>Colletotrichum chrysophilum M932 genome sequence.</title>
        <authorList>
            <person name="Baroncelli R."/>
        </authorList>
    </citation>
    <scope>NUCLEOTIDE SEQUENCE</scope>
    <source>
        <strain evidence="2">M932</strain>
    </source>
</reference>
<name>A0AAD8ZYH2_9PEZI</name>
<dbReference type="EMBL" id="JAQOWY010000974">
    <property type="protein sequence ID" value="KAK1837875.1"/>
    <property type="molecule type" value="Genomic_DNA"/>
</dbReference>
<sequence>MSPNSKFADIDAIRRAKIEVGELENSTDGSSESGSPSDSESGIVIAS</sequence>
<protein>
    <submittedName>
        <fullName evidence="2">Transposase</fullName>
    </submittedName>
</protein>
<feature type="compositionally biased region" description="Low complexity" evidence="1">
    <location>
        <begin position="26"/>
        <end position="47"/>
    </location>
</feature>
<proteinExistence type="predicted"/>
<evidence type="ECO:0000313" key="2">
    <source>
        <dbReference type="EMBL" id="KAK1837875.1"/>
    </source>
</evidence>
<gene>
    <name evidence="2" type="ORF">CCHR01_19498</name>
</gene>
<comment type="caution">
    <text evidence="2">The sequence shown here is derived from an EMBL/GenBank/DDBJ whole genome shotgun (WGS) entry which is preliminary data.</text>
</comment>
<organism evidence="2 3">
    <name type="scientific">Colletotrichum chrysophilum</name>
    <dbReference type="NCBI Taxonomy" id="1836956"/>
    <lineage>
        <taxon>Eukaryota</taxon>
        <taxon>Fungi</taxon>
        <taxon>Dikarya</taxon>
        <taxon>Ascomycota</taxon>
        <taxon>Pezizomycotina</taxon>
        <taxon>Sordariomycetes</taxon>
        <taxon>Hypocreomycetidae</taxon>
        <taxon>Glomerellales</taxon>
        <taxon>Glomerellaceae</taxon>
        <taxon>Colletotrichum</taxon>
        <taxon>Colletotrichum gloeosporioides species complex</taxon>
    </lineage>
</organism>
<evidence type="ECO:0000313" key="3">
    <source>
        <dbReference type="Proteomes" id="UP001243330"/>
    </source>
</evidence>
<accession>A0AAD8ZYH2</accession>
<feature type="region of interest" description="Disordered" evidence="1">
    <location>
        <begin position="19"/>
        <end position="47"/>
    </location>
</feature>
<dbReference type="AlphaFoldDB" id="A0AAD8ZYH2"/>